<dbReference type="Gene3D" id="1.10.510.10">
    <property type="entry name" value="Transferase(Phosphotransferase) domain 1"/>
    <property type="match status" value="1"/>
</dbReference>
<protein>
    <recommendedName>
        <fullName evidence="3">Protein kinase domain-containing protein</fullName>
    </recommendedName>
</protein>
<feature type="compositionally biased region" description="Acidic residues" evidence="1">
    <location>
        <begin position="325"/>
        <end position="335"/>
    </location>
</feature>
<dbReference type="EMBL" id="MN740501">
    <property type="protein sequence ID" value="QHU29975.1"/>
    <property type="molecule type" value="Genomic_DNA"/>
</dbReference>
<dbReference type="GO" id="GO:0005634">
    <property type="term" value="C:nucleus"/>
    <property type="evidence" value="ECO:0007669"/>
    <property type="project" value="TreeGrafter"/>
</dbReference>
<dbReference type="PANTHER" id="PTHR24419">
    <property type="entry name" value="INTERLEUKIN-1 RECEPTOR-ASSOCIATED KINASE"/>
    <property type="match status" value="1"/>
</dbReference>
<sequence length="587" mass="67924">MDFNYNKNDNKNLFHGLEKMNLYNVQNYVPMYELFFTMDSINNNTINIDLPEKLLSIDKYISSNTAEGFVSTITNTKKKKPIFIKYAPLIDPIRYMVGKYKDVELTLPTFSNNKNKDCSYTEKIHDPYNSSYVDGFFSYISSTLHNKGFINAVGFHGIFIGYQKNLKVNIIEDLEFLADSSYFHNNINNLFQIENDDIFSLNSDRSGMKIKKLKILDTLKTSRLIIDDVDHMDSKFGDNDVDKYIDELQELTEFNTIEGEEYNLNNICDDCSSGSSLTDNDSDDNMDDMDVMDDMDDMDDVGDIGSFSNKHKYDGVNGMNNNGEDGNEDADGDDSSEISYIESVINNFPVTIICMEKCENTLDYLMENTEITTNEWVSCLMQVIVSLIVFQKKFNFTHNDLHTSNIMFVETKRKYIYYKIEGIIYKVPTYGKIFKIIDFGRAIYSFKDVLIYSDAFKKKEDAATQYNFGPIYDDSKPIVLPNPSFDLCRLACSLYDHFKDEFEVNNNRDSVLKKLIESWCKDDKDKNILYKSSGEERYPDFKLYKMIARTVHNSKPIDQLQNSLFKTYITIDVPDNVIESVIDIDNL</sequence>
<evidence type="ECO:0000256" key="1">
    <source>
        <dbReference type="SAM" id="MobiDB-lite"/>
    </source>
</evidence>
<dbReference type="GO" id="GO:0035556">
    <property type="term" value="P:intracellular signal transduction"/>
    <property type="evidence" value="ECO:0007669"/>
    <property type="project" value="TreeGrafter"/>
</dbReference>
<dbReference type="InterPro" id="IPR011009">
    <property type="entry name" value="Kinase-like_dom_sf"/>
</dbReference>
<name>A0A6C0LJ05_9ZZZZ</name>
<evidence type="ECO:0008006" key="3">
    <source>
        <dbReference type="Google" id="ProtNLM"/>
    </source>
</evidence>
<reference evidence="2" key="1">
    <citation type="journal article" date="2020" name="Nature">
        <title>Giant virus diversity and host interactions through global metagenomics.</title>
        <authorList>
            <person name="Schulz F."/>
            <person name="Roux S."/>
            <person name="Paez-Espino D."/>
            <person name="Jungbluth S."/>
            <person name="Walsh D.A."/>
            <person name="Denef V.J."/>
            <person name="McMahon K.D."/>
            <person name="Konstantinidis K.T."/>
            <person name="Eloe-Fadrosh E.A."/>
            <person name="Kyrpides N.C."/>
            <person name="Woyke T."/>
        </authorList>
    </citation>
    <scope>NUCLEOTIDE SEQUENCE</scope>
    <source>
        <strain evidence="2">GVMAG-M-3300027810-10</strain>
    </source>
</reference>
<dbReference type="GO" id="GO:0005737">
    <property type="term" value="C:cytoplasm"/>
    <property type="evidence" value="ECO:0007669"/>
    <property type="project" value="TreeGrafter"/>
</dbReference>
<feature type="region of interest" description="Disordered" evidence="1">
    <location>
        <begin position="315"/>
        <end position="335"/>
    </location>
</feature>
<dbReference type="GO" id="GO:0000278">
    <property type="term" value="P:mitotic cell cycle"/>
    <property type="evidence" value="ECO:0007669"/>
    <property type="project" value="TreeGrafter"/>
</dbReference>
<dbReference type="AlphaFoldDB" id="A0A6C0LJ05"/>
<feature type="compositionally biased region" description="Low complexity" evidence="1">
    <location>
        <begin position="315"/>
        <end position="324"/>
    </location>
</feature>
<dbReference type="PANTHER" id="PTHR24419:SF18">
    <property type="entry name" value="SERINE_THREONINE-PROTEIN KINASE HASPIN"/>
    <property type="match status" value="1"/>
</dbReference>
<dbReference type="SUPFAM" id="SSF56112">
    <property type="entry name" value="Protein kinase-like (PK-like)"/>
    <property type="match status" value="1"/>
</dbReference>
<accession>A0A6C0LJ05</accession>
<organism evidence="2">
    <name type="scientific">viral metagenome</name>
    <dbReference type="NCBI Taxonomy" id="1070528"/>
    <lineage>
        <taxon>unclassified sequences</taxon>
        <taxon>metagenomes</taxon>
        <taxon>organismal metagenomes</taxon>
    </lineage>
</organism>
<dbReference type="GO" id="GO:0072354">
    <property type="term" value="F:histone H3T3 kinase activity"/>
    <property type="evidence" value="ECO:0007669"/>
    <property type="project" value="TreeGrafter"/>
</dbReference>
<evidence type="ECO:0000313" key="2">
    <source>
        <dbReference type="EMBL" id="QHU29975.1"/>
    </source>
</evidence>
<proteinExistence type="predicted"/>